<comment type="caution">
    <text evidence="1">The sequence shown here is derived from an EMBL/GenBank/DDBJ whole genome shotgun (WGS) entry which is preliminary data.</text>
</comment>
<sequence length="86" mass="10416">MKEELNIAYIFSRIMDDDEENLSMPVASKKIKHFLNESQGMIEEQERLEWQKVEEELINMDIDTFENWKKIAIKYFKKTQKNVSEK</sequence>
<evidence type="ECO:0008006" key="3">
    <source>
        <dbReference type="Google" id="ProtNLM"/>
    </source>
</evidence>
<protein>
    <recommendedName>
        <fullName evidence="3">Phage protein</fullName>
    </recommendedName>
</protein>
<dbReference type="RefSeq" id="WP_251713481.1">
    <property type="nucleotide sequence ID" value="NZ_JBCLSQ010000015.1"/>
</dbReference>
<name>A0ABV4DDF2_9LACT</name>
<evidence type="ECO:0000313" key="1">
    <source>
        <dbReference type="EMBL" id="MEY8538210.1"/>
    </source>
</evidence>
<proteinExistence type="predicted"/>
<dbReference type="EMBL" id="JBCLSQ010000015">
    <property type="protein sequence ID" value="MEY8538210.1"/>
    <property type="molecule type" value="Genomic_DNA"/>
</dbReference>
<reference evidence="1 2" key="1">
    <citation type="submission" date="2024-03" db="EMBL/GenBank/DDBJ databases">
        <title>Mouse gut bacterial collection (mGBC) of GemPharmatech.</title>
        <authorList>
            <person name="He Y."/>
            <person name="Dong L."/>
            <person name="Wu D."/>
            <person name="Gao X."/>
            <person name="Lin Z."/>
        </authorList>
    </citation>
    <scope>NUCLEOTIDE SEQUENCE [LARGE SCALE GENOMIC DNA]</scope>
    <source>
        <strain evidence="1 2">20-218</strain>
    </source>
</reference>
<keyword evidence="2" id="KW-1185">Reference proteome</keyword>
<accession>A0ABV4DDF2</accession>
<gene>
    <name evidence="1" type="ORF">AALM99_07130</name>
</gene>
<dbReference type="Proteomes" id="UP001565242">
    <property type="component" value="Unassembled WGS sequence"/>
</dbReference>
<evidence type="ECO:0000313" key="2">
    <source>
        <dbReference type="Proteomes" id="UP001565242"/>
    </source>
</evidence>
<organism evidence="1 2">
    <name type="scientific">Lactococcus muris</name>
    <dbReference type="NCBI Taxonomy" id="2941330"/>
    <lineage>
        <taxon>Bacteria</taxon>
        <taxon>Bacillati</taxon>
        <taxon>Bacillota</taxon>
        <taxon>Bacilli</taxon>
        <taxon>Lactobacillales</taxon>
        <taxon>Streptococcaceae</taxon>
        <taxon>Lactococcus</taxon>
    </lineage>
</organism>